<organism evidence="7 8">
    <name type="scientific">Naegleria fowleri</name>
    <name type="common">Brain eating amoeba</name>
    <dbReference type="NCBI Taxonomy" id="5763"/>
    <lineage>
        <taxon>Eukaryota</taxon>
        <taxon>Discoba</taxon>
        <taxon>Heterolobosea</taxon>
        <taxon>Tetramitia</taxon>
        <taxon>Eutetramitia</taxon>
        <taxon>Vahlkampfiidae</taxon>
        <taxon>Naegleria</taxon>
    </lineage>
</organism>
<evidence type="ECO:0000256" key="1">
    <source>
        <dbReference type="ARBA" id="ARBA00007174"/>
    </source>
</evidence>
<dbReference type="GeneID" id="68117999"/>
<keyword evidence="5" id="KW-0479">Metal-binding</keyword>
<dbReference type="Pfam" id="PF01641">
    <property type="entry name" value="SelR"/>
    <property type="match status" value="1"/>
</dbReference>
<gene>
    <name evidence="7" type="ORF">FDP41_010784</name>
</gene>
<comment type="caution">
    <text evidence="7">The sequence shown here is derived from an EMBL/GenBank/DDBJ whole genome shotgun (WGS) entry which is preliminary data.</text>
</comment>
<comment type="cofactor">
    <cofactor evidence="5">
        <name>Zn(2+)</name>
        <dbReference type="ChEBI" id="CHEBI:29105"/>
    </cofactor>
    <text evidence="5">Binds 1 zinc ion per subunit.</text>
</comment>
<sequence>MGYTDQVRQLLKQVETDESVIVEDEKQLPPPTVQKTEEEWKKILTPKQYEVLRRAGTEPSFCGGYKTFKDQLKQNQQEEGVFHCSACDAPLFNAKTSFESGSGWPSFWAPVAPKAIGYIIDNTLGMERVEVVCNNCHSHLGHVFSDGPRDKTKLRYCINAICLVLKVKK</sequence>
<keyword evidence="8" id="KW-1185">Reference proteome</keyword>
<dbReference type="VEuPathDB" id="AmoebaDB:NF0024290"/>
<dbReference type="OMA" id="DEQWRAE"/>
<dbReference type="AlphaFoldDB" id="A0A6A5CBT9"/>
<proteinExistence type="inferred from homology"/>
<evidence type="ECO:0000256" key="3">
    <source>
        <dbReference type="ARBA" id="ARBA00023002"/>
    </source>
</evidence>
<comment type="similarity">
    <text evidence="1 5">Belongs to the MsrB Met sulfoxide reductase family.</text>
</comment>
<keyword evidence="5" id="KW-0862">Zinc</keyword>
<evidence type="ECO:0000313" key="7">
    <source>
        <dbReference type="EMBL" id="KAF0982805.1"/>
    </source>
</evidence>
<dbReference type="EMBL" id="VFQX01000007">
    <property type="protein sequence ID" value="KAF0982805.1"/>
    <property type="molecule type" value="Genomic_DNA"/>
</dbReference>
<dbReference type="GO" id="GO:0005737">
    <property type="term" value="C:cytoplasm"/>
    <property type="evidence" value="ECO:0007669"/>
    <property type="project" value="TreeGrafter"/>
</dbReference>
<evidence type="ECO:0000313" key="8">
    <source>
        <dbReference type="Proteomes" id="UP000444721"/>
    </source>
</evidence>
<evidence type="ECO:0000256" key="4">
    <source>
        <dbReference type="ARBA" id="ARBA00048488"/>
    </source>
</evidence>
<dbReference type="GO" id="GO:0033743">
    <property type="term" value="F:peptide-methionine (R)-S-oxide reductase activity"/>
    <property type="evidence" value="ECO:0007669"/>
    <property type="project" value="UniProtKB-EC"/>
</dbReference>
<dbReference type="PROSITE" id="PS51790">
    <property type="entry name" value="MSRB"/>
    <property type="match status" value="1"/>
</dbReference>
<protein>
    <recommendedName>
        <fullName evidence="2 5">Peptide-methionine (R)-S-oxide reductase</fullName>
        <ecNumber evidence="2 5">1.8.4.12</ecNumber>
    </recommendedName>
</protein>
<dbReference type="PANTHER" id="PTHR10173:SF52">
    <property type="entry name" value="METHIONINE-R-SULFOXIDE REDUCTASE B1"/>
    <property type="match status" value="1"/>
</dbReference>
<dbReference type="NCBIfam" id="TIGR00357">
    <property type="entry name" value="peptide-methionine (R)-S-oxide reductase MsrB"/>
    <property type="match status" value="1"/>
</dbReference>
<dbReference type="SUPFAM" id="SSF51316">
    <property type="entry name" value="Mss4-like"/>
    <property type="match status" value="1"/>
</dbReference>
<evidence type="ECO:0000259" key="6">
    <source>
        <dbReference type="PROSITE" id="PS51790"/>
    </source>
</evidence>
<dbReference type="RefSeq" id="XP_044567518.1">
    <property type="nucleotide sequence ID" value="XM_044701119.1"/>
</dbReference>
<dbReference type="GO" id="GO:0030091">
    <property type="term" value="P:protein repair"/>
    <property type="evidence" value="ECO:0007669"/>
    <property type="project" value="InterPro"/>
</dbReference>
<evidence type="ECO:0000256" key="2">
    <source>
        <dbReference type="ARBA" id="ARBA00012499"/>
    </source>
</evidence>
<dbReference type="InterPro" id="IPR011057">
    <property type="entry name" value="Mss4-like_sf"/>
</dbReference>
<dbReference type="GO" id="GO:0046872">
    <property type="term" value="F:metal ion binding"/>
    <property type="evidence" value="ECO:0007669"/>
    <property type="project" value="UniProtKB-KW"/>
</dbReference>
<dbReference type="InterPro" id="IPR028427">
    <property type="entry name" value="Met_Sox_Rdtase_MsrB"/>
</dbReference>
<name>A0A6A5CBT9_NAEFO</name>
<dbReference type="VEuPathDB" id="AmoebaDB:FDP41_010784"/>
<dbReference type="PANTHER" id="PTHR10173">
    <property type="entry name" value="METHIONINE SULFOXIDE REDUCTASE"/>
    <property type="match status" value="1"/>
</dbReference>
<reference evidence="7 8" key="1">
    <citation type="journal article" date="2019" name="Sci. Rep.">
        <title>Nanopore sequencing improves the draft genome of the human pathogenic amoeba Naegleria fowleri.</title>
        <authorList>
            <person name="Liechti N."/>
            <person name="Schurch N."/>
            <person name="Bruggmann R."/>
            <person name="Wittwer M."/>
        </authorList>
    </citation>
    <scope>NUCLEOTIDE SEQUENCE [LARGE SCALE GENOMIC DNA]</scope>
    <source>
        <strain evidence="7 8">ATCC 30894</strain>
    </source>
</reference>
<keyword evidence="3 5" id="KW-0560">Oxidoreductase</keyword>
<dbReference type="GO" id="GO:0006979">
    <property type="term" value="P:response to oxidative stress"/>
    <property type="evidence" value="ECO:0007669"/>
    <property type="project" value="InterPro"/>
</dbReference>
<feature type="domain" description="MsrB" evidence="6">
    <location>
        <begin position="37"/>
        <end position="168"/>
    </location>
</feature>
<dbReference type="Gene3D" id="2.170.150.20">
    <property type="entry name" value="Peptide methionine sulfoxide reductase"/>
    <property type="match status" value="1"/>
</dbReference>
<dbReference type="InterPro" id="IPR002579">
    <property type="entry name" value="Met_Sox_Rdtase_MsrB_dom"/>
</dbReference>
<evidence type="ECO:0000256" key="5">
    <source>
        <dbReference type="RuleBase" id="RU365044"/>
    </source>
</evidence>
<dbReference type="Proteomes" id="UP000444721">
    <property type="component" value="Unassembled WGS sequence"/>
</dbReference>
<comment type="catalytic activity">
    <reaction evidence="4 5">
        <text>L-methionyl-[protein] + [thioredoxin]-disulfide + H2O = L-methionyl-(R)-S-oxide-[protein] + [thioredoxin]-dithiol</text>
        <dbReference type="Rhea" id="RHEA:24164"/>
        <dbReference type="Rhea" id="RHEA-COMP:10698"/>
        <dbReference type="Rhea" id="RHEA-COMP:10700"/>
        <dbReference type="Rhea" id="RHEA-COMP:12313"/>
        <dbReference type="Rhea" id="RHEA-COMP:12314"/>
        <dbReference type="ChEBI" id="CHEBI:15377"/>
        <dbReference type="ChEBI" id="CHEBI:16044"/>
        <dbReference type="ChEBI" id="CHEBI:29950"/>
        <dbReference type="ChEBI" id="CHEBI:45764"/>
        <dbReference type="ChEBI" id="CHEBI:50058"/>
        <dbReference type="EC" id="1.8.4.12"/>
    </reaction>
</comment>
<dbReference type="EC" id="1.8.4.12" evidence="2 5"/>
<accession>A0A6A5CBT9</accession>
<dbReference type="OrthoDB" id="44061at2759"/>
<dbReference type="VEuPathDB" id="AmoebaDB:NfTy_014690"/>